<evidence type="ECO:0000259" key="11">
    <source>
        <dbReference type="Pfam" id="PF14850"/>
    </source>
</evidence>
<name>A0A2A2SKB5_9SPHN</name>
<dbReference type="GO" id="GO:0003677">
    <property type="term" value="F:DNA binding"/>
    <property type="evidence" value="ECO:0007669"/>
    <property type="project" value="UniProtKB-KW"/>
</dbReference>
<feature type="active site" evidence="6">
    <location>
        <position position="769"/>
    </location>
</feature>
<dbReference type="Proteomes" id="UP000218151">
    <property type="component" value="Unassembled WGS sequence"/>
</dbReference>
<comment type="pathway">
    <text evidence="1 5">Amino-acid degradation; L-proline degradation into L-glutamate; L-glutamate from L-proline: step 2/2.</text>
</comment>
<comment type="similarity">
    <text evidence="5">In the N-terminal section; belongs to the proline dehydrogenase family.</text>
</comment>
<dbReference type="InterPro" id="IPR041349">
    <property type="entry name" value="PRODH"/>
</dbReference>
<evidence type="ECO:0000313" key="14">
    <source>
        <dbReference type="Proteomes" id="UP000218151"/>
    </source>
</evidence>
<dbReference type="InterPro" id="IPR005933">
    <property type="entry name" value="PutA_C"/>
</dbReference>
<proteinExistence type="inferred from homology"/>
<dbReference type="SUPFAM" id="SSF51730">
    <property type="entry name" value="FAD-linked oxidoreductase"/>
    <property type="match status" value="1"/>
</dbReference>
<dbReference type="UniPathway" id="UPA00261">
    <property type="reaction ID" value="UER00373"/>
</dbReference>
<dbReference type="PANTHER" id="PTHR42862:SF1">
    <property type="entry name" value="DELTA-1-PYRROLINE-5-CARBOXYLATE DEHYDROGENASE 2, ISOFORM A-RELATED"/>
    <property type="match status" value="1"/>
</dbReference>
<dbReference type="InterPro" id="IPR025703">
    <property type="entry name" value="Bifunct_PutA"/>
</dbReference>
<keyword evidence="5" id="KW-0642">Proline metabolism</keyword>
<dbReference type="InterPro" id="IPR015590">
    <property type="entry name" value="Aldehyde_DH_dom"/>
</dbReference>
<dbReference type="Gene3D" id="1.20.5.550">
    <property type="entry name" value="Single Helix bin"/>
    <property type="match status" value="1"/>
</dbReference>
<keyword evidence="5" id="KW-0678">Repressor</keyword>
<evidence type="ECO:0000256" key="4">
    <source>
        <dbReference type="ARBA" id="ARBA00048142"/>
    </source>
</evidence>
<evidence type="ECO:0000256" key="8">
    <source>
        <dbReference type="SAM" id="MobiDB-lite"/>
    </source>
</evidence>
<comment type="cofactor">
    <cofactor evidence="5">
        <name>FAD</name>
        <dbReference type="ChEBI" id="CHEBI:57692"/>
    </cofactor>
</comment>
<dbReference type="RefSeq" id="WP_095996831.1">
    <property type="nucleotide sequence ID" value="NZ_NSLI01000001.1"/>
</dbReference>
<keyword evidence="5" id="KW-0274">FAD</keyword>
<organism evidence="13 14">
    <name type="scientific">Sphingomonas lenta</name>
    <dbReference type="NCBI Taxonomy" id="1141887"/>
    <lineage>
        <taxon>Bacteria</taxon>
        <taxon>Pseudomonadati</taxon>
        <taxon>Pseudomonadota</taxon>
        <taxon>Alphaproteobacteria</taxon>
        <taxon>Sphingomonadales</taxon>
        <taxon>Sphingomonadaceae</taxon>
        <taxon>Sphingomonas</taxon>
    </lineage>
</organism>
<dbReference type="Gene3D" id="3.40.309.10">
    <property type="entry name" value="Aldehyde Dehydrogenase, Chain A, domain 2"/>
    <property type="match status" value="1"/>
</dbReference>
<keyword evidence="14" id="KW-1185">Reference proteome</keyword>
<dbReference type="CDD" id="cd07125">
    <property type="entry name" value="ALDH_PutA-P5CDH"/>
    <property type="match status" value="1"/>
</dbReference>
<dbReference type="PANTHER" id="PTHR42862">
    <property type="entry name" value="DELTA-1-PYRROLINE-5-CARBOXYLATE DEHYDROGENASE 1, ISOFORM A-RELATED"/>
    <property type="match status" value="1"/>
</dbReference>
<feature type="compositionally biased region" description="Polar residues" evidence="8">
    <location>
        <begin position="539"/>
        <end position="549"/>
    </location>
</feature>
<dbReference type="PROSITE" id="PS00070">
    <property type="entry name" value="ALDEHYDE_DEHYDR_CYS"/>
    <property type="match status" value="1"/>
</dbReference>
<dbReference type="GO" id="GO:0010133">
    <property type="term" value="P:L-proline catabolic process to L-glutamate"/>
    <property type="evidence" value="ECO:0007669"/>
    <property type="project" value="UniProtKB-UniRule"/>
</dbReference>
<feature type="active site" evidence="6">
    <location>
        <position position="803"/>
    </location>
</feature>
<dbReference type="Gene3D" id="3.40.605.10">
    <property type="entry name" value="Aldehyde Dehydrogenase, Chain A, domain 1"/>
    <property type="match status" value="1"/>
</dbReference>
<protein>
    <recommendedName>
        <fullName evidence="5">Bifunctional protein PutA</fullName>
    </recommendedName>
    <domain>
        <recommendedName>
            <fullName evidence="5">Proline dehydrogenase</fullName>
            <ecNumber evidence="5">1.5.5.2</ecNumber>
        </recommendedName>
        <alternativeName>
            <fullName evidence="5">Proline oxidase</fullName>
        </alternativeName>
    </domain>
    <domain>
        <recommendedName>
            <fullName evidence="5">Delta-1-pyrroline-5-carboxylate dehydrogenase</fullName>
            <shortName evidence="5">P5C dehydrogenase</shortName>
            <ecNumber evidence="5">1.2.1.88</ecNumber>
        </recommendedName>
        <alternativeName>
            <fullName evidence="5">L-glutamate gamma-semialdehyde dehydrogenase</fullName>
        </alternativeName>
    </domain>
</protein>
<dbReference type="AlphaFoldDB" id="A0A2A2SKB5"/>
<feature type="coiled-coil region" evidence="7">
    <location>
        <begin position="584"/>
        <end position="611"/>
    </location>
</feature>
<dbReference type="NCBIfam" id="NF008869">
    <property type="entry name" value="PRK11904.1"/>
    <property type="match status" value="1"/>
</dbReference>
<sequence length="1011" mass="110111">MATAVASDPRQTMRALHRAPEPEVLKLLLDRARLDSGQRGRVIGTALGLLADLRAAQSKGWVNQFLQEYRLNSSEGVALLSLAEAFLRVPDQETADLLIADKIGEADWRSHAGKSSSLLVNSATWGLVMGRALVGEGNEGALRRLISRAGEPFVRQAVGAAMKMMGEIFVMGRTIEEASKRMRKPEHRGFTASFDMLGEAARTHADAERYFRAYEDAVEAVGRDPAAGHSVSVKLSALHPRYEVARWDECVPALTDMLEELAVRAAERNIALTVDAEESERLEMSLDIIGSVARSPKLNGWEGFGMAVQAYGKRARPVVAWANELGRPMNVRLVKGAYWDSEIKRTQVEGLSDYPLFTRKAATDVSYLAVARDMLDAENIRPAFASHNALTVSTIVEWAGNRRDFEFQRLHGMGDGLYERLVRDHGYHCRIYAPVGGHRDLLAYLVRRLLENGANSSFVHQLADERLSEDEILADPVAKIAAVGGSRHPSIPLPIELFGDRKNSEGLDLNDREVLERVTRTVNAPLPFASSSVEKRDQSASQRASTRLDTNGGAEVSAAQVRDAIGRGEAAFEDWSATPVEHRAAVLERLADLLEQRRDELMALLVQEAKKSIPDALGEVREAADFCRYYAARAREQLRPEELPGPTGERNTLHLEGRGTWATIAPWNFPLAIFLGQTVAGLVTGNCVVAKPAPQTPLIGVRAVELAWEAGVPRDVLQVVPGGPEVGQALTSDPRIAGVAFTGSTATAKRIARTLVEDDERPLVPLIAETGGINCMIVDSTALPEQVVADVITSAFRSAGQRCSALRLLLLQEDVADGIIEMLRGAMATLRIGDPGDPANDVGPVIDQAAYDKLMSYRTSVRDRWLATTDAPAEGLFVPPTLIRADRIEDVTQEWFGPLLHVTTWRAGELEDTIRRVNRKNYGLTMGLHSRIARAGEVVEELAQVGNLYVNRSMIGAVVGSQPFGGEGLSGTGPKAGGPLYLYRFCLERHVSVDTTSAGGNATLLSLDEGI</sequence>
<comment type="catalytic activity">
    <reaction evidence="5">
        <text>L-proline + a quinone = (S)-1-pyrroline-5-carboxylate + a quinol + H(+)</text>
        <dbReference type="Rhea" id="RHEA:23784"/>
        <dbReference type="ChEBI" id="CHEBI:15378"/>
        <dbReference type="ChEBI" id="CHEBI:17388"/>
        <dbReference type="ChEBI" id="CHEBI:24646"/>
        <dbReference type="ChEBI" id="CHEBI:60039"/>
        <dbReference type="ChEBI" id="CHEBI:132124"/>
        <dbReference type="EC" id="1.5.5.2"/>
    </reaction>
</comment>
<dbReference type="InterPro" id="IPR050485">
    <property type="entry name" value="Proline_metab_enzyme"/>
</dbReference>
<evidence type="ECO:0000259" key="10">
    <source>
        <dbReference type="Pfam" id="PF01619"/>
    </source>
</evidence>
<feature type="domain" description="Proline dehydrogenase" evidence="10">
    <location>
        <begin position="179"/>
        <end position="461"/>
    </location>
</feature>
<accession>A0A2A2SKB5</accession>
<feature type="domain" description="Proline utilization A proline dehydrogenase N-terminal" evidence="12">
    <location>
        <begin position="8"/>
        <end position="54"/>
    </location>
</feature>
<dbReference type="InterPro" id="IPR016160">
    <property type="entry name" value="Ald_DH_CS_CYS"/>
</dbReference>
<comment type="function">
    <text evidence="5">Oxidizes proline to glutamate for use as a carbon and nitrogen source.</text>
</comment>
<dbReference type="EC" id="1.5.5.2" evidence="5"/>
<feature type="region of interest" description="Disordered" evidence="8">
    <location>
        <begin position="529"/>
        <end position="557"/>
    </location>
</feature>
<dbReference type="InterPro" id="IPR016162">
    <property type="entry name" value="Ald_DH_N"/>
</dbReference>
<dbReference type="Pfam" id="PF01619">
    <property type="entry name" value="Pro_dh"/>
    <property type="match status" value="1"/>
</dbReference>
<dbReference type="InterPro" id="IPR002872">
    <property type="entry name" value="Proline_DH_dom"/>
</dbReference>
<evidence type="ECO:0000256" key="7">
    <source>
        <dbReference type="SAM" id="Coils"/>
    </source>
</evidence>
<dbReference type="Pfam" id="PF18327">
    <property type="entry name" value="PRODH"/>
    <property type="match status" value="1"/>
</dbReference>
<dbReference type="Gene3D" id="3.20.20.220">
    <property type="match status" value="1"/>
</dbReference>
<keyword evidence="5" id="KW-0805">Transcription regulation</keyword>
<feature type="domain" description="Proline dehydrogenase PutA" evidence="11">
    <location>
        <begin position="62"/>
        <end position="169"/>
    </location>
</feature>
<dbReference type="GO" id="GO:0004657">
    <property type="term" value="F:proline dehydrogenase activity"/>
    <property type="evidence" value="ECO:0007669"/>
    <property type="project" value="UniProtKB-UniRule"/>
</dbReference>
<evidence type="ECO:0000256" key="1">
    <source>
        <dbReference type="ARBA" id="ARBA00004786"/>
    </source>
</evidence>
<evidence type="ECO:0000256" key="5">
    <source>
        <dbReference type="PIRNR" id="PIRNR000197"/>
    </source>
</evidence>
<keyword evidence="5" id="KW-0285">Flavoprotein</keyword>
<dbReference type="EC" id="1.2.1.88" evidence="5"/>
<dbReference type="Pfam" id="PF00171">
    <property type="entry name" value="Aldedh"/>
    <property type="match status" value="1"/>
</dbReference>
<evidence type="ECO:0000256" key="6">
    <source>
        <dbReference type="PIRSR" id="PIRSR000197-1"/>
    </source>
</evidence>
<evidence type="ECO:0000256" key="3">
    <source>
        <dbReference type="ARBA" id="ARBA00023027"/>
    </source>
</evidence>
<gene>
    <name evidence="13" type="ORF">CKY28_03065</name>
</gene>
<evidence type="ECO:0000259" key="12">
    <source>
        <dbReference type="Pfam" id="PF18327"/>
    </source>
</evidence>
<dbReference type="SUPFAM" id="SSF81935">
    <property type="entry name" value="N-terminal domain of bifunctional PutA protein"/>
    <property type="match status" value="1"/>
</dbReference>
<keyword evidence="5" id="KW-0804">Transcription</keyword>
<evidence type="ECO:0000256" key="2">
    <source>
        <dbReference type="ARBA" id="ARBA00023002"/>
    </source>
</evidence>
<dbReference type="InterPro" id="IPR024090">
    <property type="entry name" value="PRODH_PutA_dom_I"/>
</dbReference>
<keyword evidence="7" id="KW-0175">Coiled coil</keyword>
<keyword evidence="2 5" id="KW-0560">Oxidoreductase</keyword>
<evidence type="ECO:0000259" key="9">
    <source>
        <dbReference type="Pfam" id="PF00171"/>
    </source>
</evidence>
<dbReference type="Pfam" id="PF14850">
    <property type="entry name" value="Pro_dh-DNA_bdg"/>
    <property type="match status" value="1"/>
</dbReference>
<dbReference type="GO" id="GO:0003842">
    <property type="term" value="F:L-glutamate gamma-semialdehyde dehydrogenase activity"/>
    <property type="evidence" value="ECO:0007669"/>
    <property type="project" value="UniProtKB-UniRule"/>
</dbReference>
<keyword evidence="5" id="KW-0238">DNA-binding</keyword>
<dbReference type="GO" id="GO:0009898">
    <property type="term" value="C:cytoplasmic side of plasma membrane"/>
    <property type="evidence" value="ECO:0007669"/>
    <property type="project" value="TreeGrafter"/>
</dbReference>
<keyword evidence="3 5" id="KW-0520">NAD</keyword>
<dbReference type="InterPro" id="IPR024082">
    <property type="entry name" value="PRODH_PutA_dom_II"/>
</dbReference>
<dbReference type="GO" id="GO:0003700">
    <property type="term" value="F:DNA-binding transcription factor activity"/>
    <property type="evidence" value="ECO:0007669"/>
    <property type="project" value="InterPro"/>
</dbReference>
<dbReference type="InterPro" id="IPR016161">
    <property type="entry name" value="Ald_DH/histidinol_DH"/>
</dbReference>
<dbReference type="SUPFAM" id="SSF53720">
    <property type="entry name" value="ALDH-like"/>
    <property type="match status" value="1"/>
</dbReference>
<dbReference type="OrthoDB" id="9812625at2"/>
<dbReference type="InterPro" id="IPR016163">
    <property type="entry name" value="Ald_DH_C"/>
</dbReference>
<dbReference type="InterPro" id="IPR029041">
    <property type="entry name" value="FAD-linked_oxidoreductase-like"/>
</dbReference>
<reference evidence="14" key="1">
    <citation type="submission" date="2017-09" db="EMBL/GenBank/DDBJ databases">
        <authorList>
            <person name="Feng G."/>
            <person name="Zhu H."/>
        </authorList>
    </citation>
    <scope>NUCLEOTIDE SEQUENCE [LARGE SCALE GENOMIC DNA]</scope>
    <source>
        <strain evidence="14">1PNM-20</strain>
    </source>
</reference>
<dbReference type="EMBL" id="NSLI01000001">
    <property type="protein sequence ID" value="PAX09724.1"/>
    <property type="molecule type" value="Genomic_DNA"/>
</dbReference>
<comment type="pathway">
    <text evidence="5">Amino-acid degradation; L-proline degradation into L-glutamate; L-glutamate from L-proline: step 1/2.</text>
</comment>
<feature type="domain" description="Aldehyde dehydrogenase" evidence="9">
    <location>
        <begin position="555"/>
        <end position="986"/>
    </location>
</feature>
<comment type="catalytic activity">
    <reaction evidence="4 5">
        <text>L-glutamate 5-semialdehyde + NAD(+) + H2O = L-glutamate + NADH + 2 H(+)</text>
        <dbReference type="Rhea" id="RHEA:30235"/>
        <dbReference type="ChEBI" id="CHEBI:15377"/>
        <dbReference type="ChEBI" id="CHEBI:15378"/>
        <dbReference type="ChEBI" id="CHEBI:29985"/>
        <dbReference type="ChEBI" id="CHEBI:57540"/>
        <dbReference type="ChEBI" id="CHEBI:57945"/>
        <dbReference type="ChEBI" id="CHEBI:58066"/>
        <dbReference type="EC" id="1.2.1.88"/>
    </reaction>
</comment>
<comment type="caution">
    <text evidence="13">The sequence shown here is derived from an EMBL/GenBank/DDBJ whole genome shotgun (WGS) entry which is preliminary data.</text>
</comment>
<comment type="similarity">
    <text evidence="5">In the C-terminal section; belongs to the aldehyde dehydrogenase family.</text>
</comment>
<dbReference type="PIRSF" id="PIRSF000197">
    <property type="entry name" value="Bifunct_PutA"/>
    <property type="match status" value="1"/>
</dbReference>
<dbReference type="InterPro" id="IPR024089">
    <property type="entry name" value="PRODH_PutA_dom_I/II"/>
</dbReference>
<dbReference type="NCBIfam" id="TIGR01238">
    <property type="entry name" value="D1pyr5carbox3"/>
    <property type="match status" value="1"/>
</dbReference>
<dbReference type="FunFam" id="3.40.309.10:FF:000005">
    <property type="entry name" value="1-pyrroline-5-carboxylate dehydrogenase 1"/>
    <property type="match status" value="1"/>
</dbReference>
<evidence type="ECO:0000313" key="13">
    <source>
        <dbReference type="EMBL" id="PAX09724.1"/>
    </source>
</evidence>
<dbReference type="Gene3D" id="1.20.5.460">
    <property type="entry name" value="Single helix bin"/>
    <property type="match status" value="1"/>
</dbReference>